<reference evidence="1 2" key="1">
    <citation type="journal article" date="2013" name="BMC Microbiol.">
        <title>Identification of the type II cytochrome c maturation pathway in anammox bacteria by comparative genomics.</title>
        <authorList>
            <person name="Ferousi C."/>
            <person name="Speth D.R."/>
            <person name="Reimann J."/>
            <person name="Op den Camp H.J."/>
            <person name="Allen J.W."/>
            <person name="Keltjens J.T."/>
            <person name="Jetten M.S."/>
        </authorList>
    </citation>
    <scope>NUCLEOTIDE SEQUENCE [LARGE SCALE GENOMIC DNA]</scope>
    <source>
        <strain evidence="1">RU1</strain>
    </source>
</reference>
<evidence type="ECO:0008006" key="3">
    <source>
        <dbReference type="Google" id="ProtNLM"/>
    </source>
</evidence>
<protein>
    <recommendedName>
        <fullName evidence="3">ATP-binding protein</fullName>
    </recommendedName>
</protein>
<evidence type="ECO:0000313" key="1">
    <source>
        <dbReference type="EMBL" id="KKO20249.1"/>
    </source>
</evidence>
<dbReference type="EMBL" id="LAQJ01000121">
    <property type="protein sequence ID" value="KKO20249.1"/>
    <property type="molecule type" value="Genomic_DNA"/>
</dbReference>
<gene>
    <name evidence="1" type="ORF">BROFUL_01100</name>
</gene>
<dbReference type="InterPro" id="IPR036890">
    <property type="entry name" value="HATPase_C_sf"/>
</dbReference>
<organism evidence="1 2">
    <name type="scientific">Candidatus Brocadia fulgida</name>
    <dbReference type="NCBI Taxonomy" id="380242"/>
    <lineage>
        <taxon>Bacteria</taxon>
        <taxon>Pseudomonadati</taxon>
        <taxon>Planctomycetota</taxon>
        <taxon>Candidatus Brocadiia</taxon>
        <taxon>Candidatus Brocadiales</taxon>
        <taxon>Candidatus Brocadiaceae</taxon>
        <taxon>Candidatus Brocadia</taxon>
    </lineage>
</organism>
<name>A0A0M2V0M1_9BACT</name>
<proteinExistence type="predicted"/>
<keyword evidence="2" id="KW-1185">Reference proteome</keyword>
<dbReference type="Proteomes" id="UP000034954">
    <property type="component" value="Unassembled WGS sequence"/>
</dbReference>
<dbReference type="Gene3D" id="3.30.565.10">
    <property type="entry name" value="Histidine kinase-like ATPase, C-terminal domain"/>
    <property type="match status" value="1"/>
</dbReference>
<dbReference type="SUPFAM" id="SSF55874">
    <property type="entry name" value="ATPase domain of HSP90 chaperone/DNA topoisomerase II/histidine kinase"/>
    <property type="match status" value="1"/>
</dbReference>
<dbReference type="Pfam" id="PF13589">
    <property type="entry name" value="HATPase_c_3"/>
    <property type="match status" value="1"/>
</dbReference>
<dbReference type="PATRIC" id="fig|380242.3.peg.1367"/>
<dbReference type="AlphaFoldDB" id="A0A0M2V0M1"/>
<evidence type="ECO:0000313" key="2">
    <source>
        <dbReference type="Proteomes" id="UP000034954"/>
    </source>
</evidence>
<comment type="caution">
    <text evidence="1">The sequence shown here is derived from an EMBL/GenBank/DDBJ whole genome shotgun (WGS) entry which is preliminary data.</text>
</comment>
<accession>A0A0M2V0M1</accession>
<sequence length="137" mass="15481">MAMTHGFELLIADNGKGMTPSQLREAMRYGAEREYEKEDLGKFGLGLKTASLSQCQRLSIASRNNPARADITAYCWDMAHIEKTNRWEILPLERNGIGPAIREPLKETTGTVVLWQRLNRILGYKHPYGEISSITTN</sequence>